<dbReference type="EMBL" id="JAHQIW010002010">
    <property type="protein sequence ID" value="KAJ1354275.1"/>
    <property type="molecule type" value="Genomic_DNA"/>
</dbReference>
<dbReference type="AlphaFoldDB" id="A0AAD5MAM0"/>
<evidence type="ECO:0000313" key="2">
    <source>
        <dbReference type="EMBL" id="KAJ1354275.1"/>
    </source>
</evidence>
<sequence length="200" mass="22778">MNYLSSTRGHNKTLMEQGVSPDNDVLLKTIVTQSRNVEQIWRSNRFSSIGVDTSDLVSRTDEPSEICHSPSVSSNDTHFSKSEVISEQSMVDNLKAKISELESERESHLVDLSLLRRKLAHLGVKEVKDSSYSEVEMLKQVNRERLRALTDDLQTTQSTANYYKGECVILLRKNSICMNEKRILEEKVEDMTKKNRGLNG</sequence>
<evidence type="ECO:0000256" key="1">
    <source>
        <dbReference type="SAM" id="Coils"/>
    </source>
</evidence>
<keyword evidence="3" id="KW-1185">Reference proteome</keyword>
<comment type="caution">
    <text evidence="2">The sequence shown here is derived from an EMBL/GenBank/DDBJ whole genome shotgun (WGS) entry which is preliminary data.</text>
</comment>
<name>A0AAD5MAM0_PARTN</name>
<organism evidence="2 3">
    <name type="scientific">Parelaphostrongylus tenuis</name>
    <name type="common">Meningeal worm</name>
    <dbReference type="NCBI Taxonomy" id="148309"/>
    <lineage>
        <taxon>Eukaryota</taxon>
        <taxon>Metazoa</taxon>
        <taxon>Ecdysozoa</taxon>
        <taxon>Nematoda</taxon>
        <taxon>Chromadorea</taxon>
        <taxon>Rhabditida</taxon>
        <taxon>Rhabditina</taxon>
        <taxon>Rhabditomorpha</taxon>
        <taxon>Strongyloidea</taxon>
        <taxon>Metastrongylidae</taxon>
        <taxon>Parelaphostrongylus</taxon>
    </lineage>
</organism>
<evidence type="ECO:0000313" key="3">
    <source>
        <dbReference type="Proteomes" id="UP001196413"/>
    </source>
</evidence>
<keyword evidence="1" id="KW-0175">Coiled coil</keyword>
<reference evidence="2" key="1">
    <citation type="submission" date="2021-06" db="EMBL/GenBank/DDBJ databases">
        <title>Parelaphostrongylus tenuis whole genome reference sequence.</title>
        <authorList>
            <person name="Garwood T.J."/>
            <person name="Larsen P.A."/>
            <person name="Fountain-Jones N.M."/>
            <person name="Garbe J.R."/>
            <person name="Macchietto M.G."/>
            <person name="Kania S.A."/>
            <person name="Gerhold R.W."/>
            <person name="Richards J.E."/>
            <person name="Wolf T.M."/>
        </authorList>
    </citation>
    <scope>NUCLEOTIDE SEQUENCE</scope>
    <source>
        <strain evidence="2">MNPRO001-30</strain>
        <tissue evidence="2">Meninges</tissue>
    </source>
</reference>
<accession>A0AAD5MAM0</accession>
<proteinExistence type="predicted"/>
<protein>
    <submittedName>
        <fullName evidence="2">Uncharacterized protein</fullName>
    </submittedName>
</protein>
<dbReference type="Proteomes" id="UP001196413">
    <property type="component" value="Unassembled WGS sequence"/>
</dbReference>
<gene>
    <name evidence="2" type="ORF">KIN20_011153</name>
</gene>
<feature type="coiled-coil region" evidence="1">
    <location>
        <begin position="84"/>
        <end position="118"/>
    </location>
</feature>